<reference evidence="2" key="1">
    <citation type="submission" date="2021-06" db="EMBL/GenBank/DDBJ databases">
        <authorList>
            <person name="Kallberg Y."/>
            <person name="Tangrot J."/>
            <person name="Rosling A."/>
        </authorList>
    </citation>
    <scope>NUCLEOTIDE SEQUENCE</scope>
    <source>
        <strain evidence="2">MA453B</strain>
    </source>
</reference>
<evidence type="ECO:0000313" key="3">
    <source>
        <dbReference type="Proteomes" id="UP000789405"/>
    </source>
</evidence>
<dbReference type="Proteomes" id="UP000789405">
    <property type="component" value="Unassembled WGS sequence"/>
</dbReference>
<protein>
    <submittedName>
        <fullName evidence="2">27391_t:CDS:1</fullName>
    </submittedName>
</protein>
<organism evidence="2 3">
    <name type="scientific">Dentiscutata erythropus</name>
    <dbReference type="NCBI Taxonomy" id="1348616"/>
    <lineage>
        <taxon>Eukaryota</taxon>
        <taxon>Fungi</taxon>
        <taxon>Fungi incertae sedis</taxon>
        <taxon>Mucoromycota</taxon>
        <taxon>Glomeromycotina</taxon>
        <taxon>Glomeromycetes</taxon>
        <taxon>Diversisporales</taxon>
        <taxon>Gigasporaceae</taxon>
        <taxon>Dentiscutata</taxon>
    </lineage>
</organism>
<feature type="region of interest" description="Disordered" evidence="1">
    <location>
        <begin position="68"/>
        <end position="92"/>
    </location>
</feature>
<comment type="caution">
    <text evidence="2">The sequence shown here is derived from an EMBL/GenBank/DDBJ whole genome shotgun (WGS) entry which is preliminary data.</text>
</comment>
<gene>
    <name evidence="2" type="ORF">DERYTH_LOCUS10629</name>
</gene>
<dbReference type="EMBL" id="CAJVPY010006264">
    <property type="protein sequence ID" value="CAG8659411.1"/>
    <property type="molecule type" value="Genomic_DNA"/>
</dbReference>
<sequence>MAKKDFVAPKKAHLHDAYVTSKLLKEWHNIDSYISKLLENNLELLKNDCFIVCCRSLVTKEIDKLASHKHQHEEEPLTPENKVYSASSSPPSDGILLRKTKKISYAKSDLENVKKSSSSDLEDVEEFKKFIKNKNIKSQKYVCNNFISYESTLCPTVYSATSTLIATPNIIHSATSTLIVILNKPIITKAIYNEYSAHIICAFNTMIHLVKETIEKLVYEKVKNMLQVGNKLVMNDLIVKKLENIFQASYSKIESKVILETNIENNQTMKENRFIFFIQYALLDFVFMFKYLMPKVLDPFRNAFPDIKYMWLEKDIRSIKEANLMFTKNFGSKKKHTVGDVKKLLIMAICSLYRLLGNNLNCNIEDAKNVKTYSIQVIGDRLTLLAISLISKRKYLAVELVSFIWNGFLEQEKLQKKIRSFIPIDNCSENLRKWLHLPDDDISLVTEEDIDEIFIY</sequence>
<proteinExistence type="predicted"/>
<dbReference type="AlphaFoldDB" id="A0A9N9H627"/>
<name>A0A9N9H627_9GLOM</name>
<evidence type="ECO:0000256" key="1">
    <source>
        <dbReference type="SAM" id="MobiDB-lite"/>
    </source>
</evidence>
<keyword evidence="3" id="KW-1185">Reference proteome</keyword>
<accession>A0A9N9H627</accession>
<dbReference type="OrthoDB" id="2350747at2759"/>
<evidence type="ECO:0000313" key="2">
    <source>
        <dbReference type="EMBL" id="CAG8659411.1"/>
    </source>
</evidence>